<feature type="region of interest" description="Disordered" evidence="1">
    <location>
        <begin position="1"/>
        <end position="61"/>
    </location>
</feature>
<gene>
    <name evidence="2" type="ORF">B0I33_10785</name>
</gene>
<sequence>MRKFEGSPREQDERDRDADVPAPPHRDFPRGTEDVPEPPNKDEVRPDDDVNPEAGTTEPPD</sequence>
<dbReference type="Proteomes" id="UP000238362">
    <property type="component" value="Unassembled WGS sequence"/>
</dbReference>
<reference evidence="2 3" key="1">
    <citation type="submission" date="2018-03" db="EMBL/GenBank/DDBJ databases">
        <title>Genomic Encyclopedia of Type Strains, Phase III (KMG-III): the genomes of soil and plant-associated and newly described type strains.</title>
        <authorList>
            <person name="Whitman W."/>
        </authorList>
    </citation>
    <scope>NUCLEOTIDE SEQUENCE [LARGE SCALE GENOMIC DNA]</scope>
    <source>
        <strain evidence="2 3">CGMCC 4.7125</strain>
    </source>
</reference>
<keyword evidence="3" id="KW-1185">Reference proteome</keyword>
<organism evidence="2 3">
    <name type="scientific">Prauserella shujinwangii</name>
    <dbReference type="NCBI Taxonomy" id="1453103"/>
    <lineage>
        <taxon>Bacteria</taxon>
        <taxon>Bacillati</taxon>
        <taxon>Actinomycetota</taxon>
        <taxon>Actinomycetes</taxon>
        <taxon>Pseudonocardiales</taxon>
        <taxon>Pseudonocardiaceae</taxon>
        <taxon>Prauserella</taxon>
    </lineage>
</organism>
<comment type="caution">
    <text evidence="2">The sequence shown here is derived from an EMBL/GenBank/DDBJ whole genome shotgun (WGS) entry which is preliminary data.</text>
</comment>
<name>A0A2T0LS71_9PSEU</name>
<evidence type="ECO:0000313" key="3">
    <source>
        <dbReference type="Proteomes" id="UP000238362"/>
    </source>
</evidence>
<accession>A0A2T0LS71</accession>
<dbReference type="RefSeq" id="WP_106179920.1">
    <property type="nucleotide sequence ID" value="NZ_PVNH01000007.1"/>
</dbReference>
<feature type="compositionally biased region" description="Basic and acidic residues" evidence="1">
    <location>
        <begin position="1"/>
        <end position="48"/>
    </location>
</feature>
<protein>
    <submittedName>
        <fullName evidence="2">Uncharacterized protein</fullName>
    </submittedName>
</protein>
<dbReference type="OrthoDB" id="3696994at2"/>
<dbReference type="AlphaFoldDB" id="A0A2T0LS71"/>
<evidence type="ECO:0000313" key="2">
    <source>
        <dbReference type="EMBL" id="PRX46508.1"/>
    </source>
</evidence>
<dbReference type="EMBL" id="PVNH01000007">
    <property type="protein sequence ID" value="PRX46508.1"/>
    <property type="molecule type" value="Genomic_DNA"/>
</dbReference>
<proteinExistence type="predicted"/>
<evidence type="ECO:0000256" key="1">
    <source>
        <dbReference type="SAM" id="MobiDB-lite"/>
    </source>
</evidence>